<evidence type="ECO:0000313" key="7">
    <source>
        <dbReference type="EMBL" id="KAH7315687.1"/>
    </source>
</evidence>
<dbReference type="GO" id="GO:0007018">
    <property type="term" value="P:microtubule-based movement"/>
    <property type="evidence" value="ECO:0007669"/>
    <property type="project" value="InterPro"/>
</dbReference>
<comment type="caution">
    <text evidence="7">The sequence shown here is derived from an EMBL/GenBank/DDBJ whole genome shotgun (WGS) entry which is preliminary data.</text>
</comment>
<dbReference type="SUPFAM" id="SSF52540">
    <property type="entry name" value="P-loop containing nucleoside triphosphate hydrolases"/>
    <property type="match status" value="1"/>
</dbReference>
<dbReference type="AlphaFoldDB" id="A0A8T2SE34"/>
<comment type="similarity">
    <text evidence="3">Belongs to the TRAFAC class myosin-kinesin ATPase superfamily. Kinesin family.</text>
</comment>
<keyword evidence="4" id="KW-0175">Coiled coil</keyword>
<keyword evidence="1" id="KW-0934">Plastid</keyword>
<dbReference type="FunFam" id="3.40.850.10:FF:000178">
    <property type="entry name" value="Kinesin-related protein3"/>
    <property type="match status" value="1"/>
</dbReference>
<evidence type="ECO:0000259" key="6">
    <source>
        <dbReference type="PROSITE" id="PS50067"/>
    </source>
</evidence>
<feature type="domain" description="Kinesin motor" evidence="6">
    <location>
        <begin position="198"/>
        <end position="526"/>
    </location>
</feature>
<feature type="coiled-coil region" evidence="4">
    <location>
        <begin position="533"/>
        <end position="567"/>
    </location>
</feature>
<evidence type="ECO:0000256" key="2">
    <source>
        <dbReference type="ARBA" id="ARBA00023175"/>
    </source>
</evidence>
<name>A0A8T2SE34_CERRI</name>
<feature type="compositionally biased region" description="Basic and acidic residues" evidence="5">
    <location>
        <begin position="594"/>
        <end position="608"/>
    </location>
</feature>
<dbReference type="PANTHER" id="PTHR47972:SF28">
    <property type="entry name" value="KINESIN-LIKE PROTEIN KLP-3"/>
    <property type="match status" value="1"/>
</dbReference>
<keyword evidence="1" id="KW-0150">Chloroplast</keyword>
<dbReference type="SMART" id="SM00129">
    <property type="entry name" value="KISc"/>
    <property type="match status" value="1"/>
</dbReference>
<dbReference type="EMBL" id="CM035426">
    <property type="protein sequence ID" value="KAH7315686.1"/>
    <property type="molecule type" value="Genomic_DNA"/>
</dbReference>
<accession>A0A8T2SE34</accession>
<reference evidence="7" key="1">
    <citation type="submission" date="2021-08" db="EMBL/GenBank/DDBJ databases">
        <title>WGS assembly of Ceratopteris richardii.</title>
        <authorList>
            <person name="Marchant D.B."/>
            <person name="Chen G."/>
            <person name="Jenkins J."/>
            <person name="Shu S."/>
            <person name="Leebens-Mack J."/>
            <person name="Grimwood J."/>
            <person name="Schmutz J."/>
            <person name="Soltis P."/>
            <person name="Soltis D."/>
            <person name="Chen Z.-H."/>
        </authorList>
    </citation>
    <scope>NUCLEOTIDE SEQUENCE</scope>
    <source>
        <strain evidence="7">Whitten #5841</strain>
        <tissue evidence="7">Leaf</tissue>
    </source>
</reference>
<dbReference type="InterPro" id="IPR001752">
    <property type="entry name" value="Kinesin_motor_dom"/>
</dbReference>
<evidence type="ECO:0000256" key="3">
    <source>
        <dbReference type="PROSITE-ProRule" id="PRU00283"/>
    </source>
</evidence>
<feature type="binding site" evidence="3">
    <location>
        <begin position="282"/>
        <end position="289"/>
    </location>
    <ligand>
        <name>ATP</name>
        <dbReference type="ChEBI" id="CHEBI:30616"/>
    </ligand>
</feature>
<evidence type="ECO:0000256" key="5">
    <source>
        <dbReference type="SAM" id="MobiDB-lite"/>
    </source>
</evidence>
<dbReference type="GO" id="GO:0003777">
    <property type="term" value="F:microtubule motor activity"/>
    <property type="evidence" value="ECO:0007669"/>
    <property type="project" value="InterPro"/>
</dbReference>
<evidence type="ECO:0000313" key="8">
    <source>
        <dbReference type="Proteomes" id="UP000825935"/>
    </source>
</evidence>
<dbReference type="InterPro" id="IPR027640">
    <property type="entry name" value="Kinesin-like_fam"/>
</dbReference>
<gene>
    <name evidence="7" type="ORF">KP509_21G061100</name>
</gene>
<feature type="compositionally biased region" description="Polar residues" evidence="5">
    <location>
        <begin position="610"/>
        <end position="622"/>
    </location>
</feature>
<dbReference type="InterPro" id="IPR036961">
    <property type="entry name" value="Kinesin_motor_dom_sf"/>
</dbReference>
<dbReference type="InterPro" id="IPR027417">
    <property type="entry name" value="P-loop_NTPase"/>
</dbReference>
<organism evidence="7 8">
    <name type="scientific">Ceratopteris richardii</name>
    <name type="common">Triangle waterfern</name>
    <dbReference type="NCBI Taxonomy" id="49495"/>
    <lineage>
        <taxon>Eukaryota</taxon>
        <taxon>Viridiplantae</taxon>
        <taxon>Streptophyta</taxon>
        <taxon>Embryophyta</taxon>
        <taxon>Tracheophyta</taxon>
        <taxon>Polypodiopsida</taxon>
        <taxon>Polypodiidae</taxon>
        <taxon>Polypodiales</taxon>
        <taxon>Pteridineae</taxon>
        <taxon>Pteridaceae</taxon>
        <taxon>Parkerioideae</taxon>
        <taxon>Ceratopteris</taxon>
    </lineage>
</organism>
<keyword evidence="2 3" id="KW-0505">Motor protein</keyword>
<sequence>MAKSLKEAQRTWTFSDSNVAWVEHICYKFVDTFMTKAKNAVVISGFRIPNTNLPCEALLKVVMAVLGDKNPEEVAMLVESMLNKAIKECSNQLVELREQGREREREGSLEQFSKLQVKDIDPTHLAARLGIQDKELKELKFALEAIRVQFKKAQHDWSQQIAAIDGKLHGISEVAAEYQKVAAENRELYNIIQELKGNIRVYCRVRPFLPGQNSYLSTVESVRDDGSIVIFNPLKQGKEQRRVFSFNKVFGPSATQERVFLDTQPLIRSVLDGYNVCIFAYGQTGSGKTYTMSGPNSTSQDDWGVNYRALNDLFEICELRRKVMQYDISVQMIEIYNEQVRDLFNMDGSNKKFEIRNNSQQNGLNVPDAKLLPVTSTEDVLHLMDLGQSNRAVGATALNERSSRSHSVLTVHAKGVDLASGCVTRGCLHLIDLAGSERVDKSEATGDRLKEAQHINKSLSALGDVIAALAQKSPHVPYRNSKLTQLLQDSLGGQAKTLMFVHISPDLESYGETMSTLKFAERVATVELGAAHANKDNGDVKELKNQVAFLKDALAKKDVEIELLQEEFRLRGLETMHDKQRAKALMAGLSTMNKPDHSDSPMDEKLDSKQIMSSQDPPVPSNLNSSIGFYKTEAAMKQWASEAISPESQSSSGSVLVASPVSTMRIESKTGSKKNKIRHDSFDELDLMFPRHVYGYEEMVEVEKAVTTSSRNFSNRDESSKLSGLNLLPIVKSSSTRDLRALSLTPVQLMTKITADGGENYFTEDDETISSYSEADSWHTATTDHDMSAASHGHRRKEGNKGFRGQQFSGHISKKPVGLLTPGRSESPRKSGTSLPGEAKRRGGKAATKMPVST</sequence>
<dbReference type="Proteomes" id="UP000825935">
    <property type="component" value="Chromosome 21"/>
</dbReference>
<dbReference type="GO" id="GO:0005524">
    <property type="term" value="F:ATP binding"/>
    <property type="evidence" value="ECO:0007669"/>
    <property type="project" value="UniProtKB-UniRule"/>
</dbReference>
<dbReference type="OrthoDB" id="3176171at2759"/>
<protein>
    <recommendedName>
        <fullName evidence="6">Kinesin motor domain-containing protein</fullName>
    </recommendedName>
</protein>
<dbReference type="GO" id="GO:0015630">
    <property type="term" value="C:microtubule cytoskeleton"/>
    <property type="evidence" value="ECO:0007669"/>
    <property type="project" value="TreeGrafter"/>
</dbReference>
<feature type="region of interest" description="Disordered" evidence="5">
    <location>
        <begin position="785"/>
        <end position="854"/>
    </location>
</feature>
<keyword evidence="3" id="KW-0067">ATP-binding</keyword>
<feature type="region of interest" description="Disordered" evidence="5">
    <location>
        <begin position="591"/>
        <end position="622"/>
    </location>
</feature>
<dbReference type="Gene3D" id="3.40.850.10">
    <property type="entry name" value="Kinesin motor domain"/>
    <property type="match status" value="1"/>
</dbReference>
<keyword evidence="8" id="KW-1185">Reference proteome</keyword>
<dbReference type="PRINTS" id="PR00380">
    <property type="entry name" value="KINESINHEAVY"/>
</dbReference>
<dbReference type="EMBL" id="CM035426">
    <property type="protein sequence ID" value="KAH7315687.1"/>
    <property type="molecule type" value="Genomic_DNA"/>
</dbReference>
<dbReference type="GO" id="GO:0008017">
    <property type="term" value="F:microtubule binding"/>
    <property type="evidence" value="ECO:0007669"/>
    <property type="project" value="InterPro"/>
</dbReference>
<evidence type="ECO:0000256" key="4">
    <source>
        <dbReference type="SAM" id="Coils"/>
    </source>
</evidence>
<proteinExistence type="inferred from homology"/>
<dbReference type="PANTHER" id="PTHR47972">
    <property type="entry name" value="KINESIN-LIKE PROTEIN KLP-3"/>
    <property type="match status" value="1"/>
</dbReference>
<keyword evidence="3" id="KW-0547">Nucleotide-binding</keyword>
<evidence type="ECO:0000256" key="1">
    <source>
        <dbReference type="ARBA" id="ARBA00022528"/>
    </source>
</evidence>
<dbReference type="Pfam" id="PF00225">
    <property type="entry name" value="Kinesin"/>
    <property type="match status" value="1"/>
</dbReference>
<dbReference type="CDD" id="cd01366">
    <property type="entry name" value="KISc_C_terminal"/>
    <property type="match status" value="1"/>
</dbReference>
<dbReference type="FunFam" id="3.40.850.10:FF:000111">
    <property type="entry name" value="p-loop nucleoside triphosphate hydrolase superfamily protein with CH (Calponin Homology) domain"/>
    <property type="match status" value="1"/>
</dbReference>
<feature type="coiled-coil region" evidence="4">
    <location>
        <begin position="79"/>
        <end position="106"/>
    </location>
</feature>
<dbReference type="PROSITE" id="PS50067">
    <property type="entry name" value="KINESIN_MOTOR_2"/>
    <property type="match status" value="1"/>
</dbReference>